<dbReference type="AlphaFoldDB" id="A0A964BT84"/>
<sequence length="368" mass="40067">MSQQRIAFFLPNLYGGGAERVSVNLLKGMVDNKNLVLDLVLGIAEGSFLEQVPEGVNIINLQSPRVATAILPLVKYLKNTQPDALLSHLGHANVIALLANKLAGSKTRLAVVEHNTLSVADATSLRAKVTPWFMERFYPSADAIIGVSEGVSADLENQLNFAPGSVKTIYNPVINEELLAKANTPVSHPWLKFGELPVFLAVGRLTAQKDFVNLIRAFALVRQQKAARLIILGEGELRSELEELANTLGVKDDIDLPGFADNPYGYMNRVTAFVLSSRYEGLPTALIEAMACGCSVVSTNCPSGPEEILAGGKYGYLVPIQDSKSLSEAMLNVLDKPTSRDTLQQRAKIFSTEQIVPQYLETLLDYKK</sequence>
<name>A0A964BT84_9CYAN</name>
<dbReference type="SUPFAM" id="SSF53756">
    <property type="entry name" value="UDP-Glycosyltransferase/glycogen phosphorylase"/>
    <property type="match status" value="1"/>
</dbReference>
<evidence type="ECO:0000313" key="4">
    <source>
        <dbReference type="Proteomes" id="UP000729733"/>
    </source>
</evidence>
<gene>
    <name evidence="3" type="ORF">I4641_10595</name>
</gene>
<dbReference type="RefSeq" id="WP_229640489.1">
    <property type="nucleotide sequence ID" value="NZ_JADWDC010000022.1"/>
</dbReference>
<dbReference type="PANTHER" id="PTHR12526:SF638">
    <property type="entry name" value="SPORE COAT PROTEIN SA"/>
    <property type="match status" value="1"/>
</dbReference>
<dbReference type="InterPro" id="IPR028098">
    <property type="entry name" value="Glyco_trans_4-like_N"/>
</dbReference>
<evidence type="ECO:0000259" key="1">
    <source>
        <dbReference type="Pfam" id="PF00534"/>
    </source>
</evidence>
<dbReference type="Gene3D" id="3.40.50.2000">
    <property type="entry name" value="Glycogen Phosphorylase B"/>
    <property type="match status" value="2"/>
</dbReference>
<organism evidence="3 4">
    <name type="scientific">Waterburya agarophytonicola KI4</name>
    <dbReference type="NCBI Taxonomy" id="2874699"/>
    <lineage>
        <taxon>Bacteria</taxon>
        <taxon>Bacillati</taxon>
        <taxon>Cyanobacteriota</taxon>
        <taxon>Cyanophyceae</taxon>
        <taxon>Pleurocapsales</taxon>
        <taxon>Hyellaceae</taxon>
        <taxon>Waterburya</taxon>
        <taxon>Waterburya agarophytonicola</taxon>
    </lineage>
</organism>
<accession>A0A964BT84</accession>
<dbReference type="Pfam" id="PF13439">
    <property type="entry name" value="Glyco_transf_4"/>
    <property type="match status" value="1"/>
</dbReference>
<feature type="domain" description="Glycosyltransferase subfamily 4-like N-terminal" evidence="2">
    <location>
        <begin position="16"/>
        <end position="173"/>
    </location>
</feature>
<reference evidence="3" key="1">
    <citation type="journal article" date="2021" name="Antonie Van Leeuwenhoek">
        <title>Draft genome and description of Waterburya agarophytonicola gen. nov. sp. nov. (Pleurocapsales, Cyanobacteria): a seaweed symbiont.</title>
        <authorList>
            <person name="Bonthond G."/>
            <person name="Shalygin S."/>
            <person name="Bayer T."/>
            <person name="Weinberger F."/>
        </authorList>
    </citation>
    <scope>NUCLEOTIDE SEQUENCE</scope>
    <source>
        <strain evidence="3">KI4</strain>
    </source>
</reference>
<feature type="domain" description="Glycosyl transferase family 1" evidence="1">
    <location>
        <begin position="192"/>
        <end position="348"/>
    </location>
</feature>
<dbReference type="PANTHER" id="PTHR12526">
    <property type="entry name" value="GLYCOSYLTRANSFERASE"/>
    <property type="match status" value="1"/>
</dbReference>
<dbReference type="GO" id="GO:0016757">
    <property type="term" value="F:glycosyltransferase activity"/>
    <property type="evidence" value="ECO:0007669"/>
    <property type="project" value="InterPro"/>
</dbReference>
<protein>
    <submittedName>
        <fullName evidence="3">Glycosyltransferase</fullName>
    </submittedName>
</protein>
<dbReference type="Proteomes" id="UP000729733">
    <property type="component" value="Unassembled WGS sequence"/>
</dbReference>
<keyword evidence="4" id="KW-1185">Reference proteome</keyword>
<dbReference type="Pfam" id="PF00534">
    <property type="entry name" value="Glycos_transf_1"/>
    <property type="match status" value="1"/>
</dbReference>
<proteinExistence type="predicted"/>
<evidence type="ECO:0000259" key="2">
    <source>
        <dbReference type="Pfam" id="PF13439"/>
    </source>
</evidence>
<dbReference type="CDD" id="cd03811">
    <property type="entry name" value="GT4_GT28_WabH-like"/>
    <property type="match status" value="1"/>
</dbReference>
<dbReference type="EMBL" id="JADWDC010000022">
    <property type="protein sequence ID" value="MCC0177425.1"/>
    <property type="molecule type" value="Genomic_DNA"/>
</dbReference>
<evidence type="ECO:0000313" key="3">
    <source>
        <dbReference type="EMBL" id="MCC0177425.1"/>
    </source>
</evidence>
<comment type="caution">
    <text evidence="3">The sequence shown here is derived from an EMBL/GenBank/DDBJ whole genome shotgun (WGS) entry which is preliminary data.</text>
</comment>
<dbReference type="InterPro" id="IPR001296">
    <property type="entry name" value="Glyco_trans_1"/>
</dbReference>